<evidence type="ECO:0000313" key="2">
    <source>
        <dbReference type="Proteomes" id="UP000789901"/>
    </source>
</evidence>
<dbReference type="EMBL" id="CAJVQB010071450">
    <property type="protein sequence ID" value="CAG8843161.1"/>
    <property type="molecule type" value="Genomic_DNA"/>
</dbReference>
<sequence length="77" mass="9567">MTPVLFQVIQNELYHYWHYTRKDLQQNKSSSWNNSDDKTIVASTYNWSNNDFEDFFKNSLERFKNDLFQIFTDFYYE</sequence>
<evidence type="ECO:0000313" key="1">
    <source>
        <dbReference type="EMBL" id="CAG8843161.1"/>
    </source>
</evidence>
<protein>
    <submittedName>
        <fullName evidence="1">18758_t:CDS:1</fullName>
    </submittedName>
</protein>
<dbReference type="Proteomes" id="UP000789901">
    <property type="component" value="Unassembled WGS sequence"/>
</dbReference>
<comment type="caution">
    <text evidence="1">The sequence shown here is derived from an EMBL/GenBank/DDBJ whole genome shotgun (WGS) entry which is preliminary data.</text>
</comment>
<reference evidence="1 2" key="1">
    <citation type="submission" date="2021-06" db="EMBL/GenBank/DDBJ databases">
        <authorList>
            <person name="Kallberg Y."/>
            <person name="Tangrot J."/>
            <person name="Rosling A."/>
        </authorList>
    </citation>
    <scope>NUCLEOTIDE SEQUENCE [LARGE SCALE GENOMIC DNA]</scope>
    <source>
        <strain evidence="1 2">120-4 pot B 10/14</strain>
    </source>
</reference>
<proteinExistence type="predicted"/>
<organism evidence="1 2">
    <name type="scientific">Gigaspora margarita</name>
    <dbReference type="NCBI Taxonomy" id="4874"/>
    <lineage>
        <taxon>Eukaryota</taxon>
        <taxon>Fungi</taxon>
        <taxon>Fungi incertae sedis</taxon>
        <taxon>Mucoromycota</taxon>
        <taxon>Glomeromycotina</taxon>
        <taxon>Glomeromycetes</taxon>
        <taxon>Diversisporales</taxon>
        <taxon>Gigasporaceae</taxon>
        <taxon>Gigaspora</taxon>
    </lineage>
</organism>
<keyword evidence="2" id="KW-1185">Reference proteome</keyword>
<feature type="non-terminal residue" evidence="1">
    <location>
        <position position="77"/>
    </location>
</feature>
<accession>A0ABN7WXX3</accession>
<gene>
    <name evidence="1" type="ORF">GMARGA_LOCUS36393</name>
</gene>
<name>A0ABN7WXX3_GIGMA</name>